<dbReference type="EMBL" id="BMZS01000006">
    <property type="protein sequence ID" value="GHD52740.1"/>
    <property type="molecule type" value="Genomic_DNA"/>
</dbReference>
<evidence type="ECO:0000259" key="5">
    <source>
        <dbReference type="PROSITE" id="PS50977"/>
    </source>
</evidence>
<evidence type="ECO:0000256" key="1">
    <source>
        <dbReference type="ARBA" id="ARBA00023015"/>
    </source>
</evidence>
<dbReference type="SUPFAM" id="SSF46689">
    <property type="entry name" value="Homeodomain-like"/>
    <property type="match status" value="1"/>
</dbReference>
<keyword evidence="3" id="KW-0804">Transcription</keyword>
<organism evidence="6 7">
    <name type="scientific">Thalassobaculum fulvum</name>
    <dbReference type="NCBI Taxonomy" id="1633335"/>
    <lineage>
        <taxon>Bacteria</taxon>
        <taxon>Pseudomonadati</taxon>
        <taxon>Pseudomonadota</taxon>
        <taxon>Alphaproteobacteria</taxon>
        <taxon>Rhodospirillales</taxon>
        <taxon>Thalassobaculaceae</taxon>
        <taxon>Thalassobaculum</taxon>
    </lineage>
</organism>
<protein>
    <recommendedName>
        <fullName evidence="5">HTH tetR-type domain-containing protein</fullName>
    </recommendedName>
</protein>
<dbReference type="PANTHER" id="PTHR30055:SF234">
    <property type="entry name" value="HTH-TYPE TRANSCRIPTIONAL REGULATOR BETI"/>
    <property type="match status" value="1"/>
</dbReference>
<evidence type="ECO:0000313" key="6">
    <source>
        <dbReference type="EMBL" id="GHD52740.1"/>
    </source>
</evidence>
<evidence type="ECO:0000256" key="3">
    <source>
        <dbReference type="ARBA" id="ARBA00023163"/>
    </source>
</evidence>
<dbReference type="GO" id="GO:0000976">
    <property type="term" value="F:transcription cis-regulatory region binding"/>
    <property type="evidence" value="ECO:0007669"/>
    <property type="project" value="TreeGrafter"/>
</dbReference>
<reference evidence="6" key="2">
    <citation type="submission" date="2020-09" db="EMBL/GenBank/DDBJ databases">
        <authorList>
            <person name="Sun Q."/>
            <person name="Kim S."/>
        </authorList>
    </citation>
    <scope>NUCLEOTIDE SEQUENCE</scope>
    <source>
        <strain evidence="6">KCTC 42651</strain>
    </source>
</reference>
<accession>A0A919CQI5</accession>
<dbReference type="InterPro" id="IPR050109">
    <property type="entry name" value="HTH-type_TetR-like_transc_reg"/>
</dbReference>
<feature type="domain" description="HTH tetR-type" evidence="5">
    <location>
        <begin position="6"/>
        <end position="66"/>
    </location>
</feature>
<dbReference type="Pfam" id="PF00440">
    <property type="entry name" value="TetR_N"/>
    <property type="match status" value="1"/>
</dbReference>
<dbReference type="InterPro" id="IPR036271">
    <property type="entry name" value="Tet_transcr_reg_TetR-rel_C_sf"/>
</dbReference>
<keyword evidence="2 4" id="KW-0238">DNA-binding</keyword>
<gene>
    <name evidence="6" type="ORF">GCM10017083_28550</name>
</gene>
<dbReference type="RefSeq" id="WP_189990730.1">
    <property type="nucleotide sequence ID" value="NZ_BMZS01000006.1"/>
</dbReference>
<dbReference type="SUPFAM" id="SSF48498">
    <property type="entry name" value="Tetracyclin repressor-like, C-terminal domain"/>
    <property type="match status" value="1"/>
</dbReference>
<name>A0A919CQI5_9PROT</name>
<reference evidence="6" key="1">
    <citation type="journal article" date="2014" name="Int. J. Syst. Evol. Microbiol.">
        <title>Complete genome sequence of Corynebacterium casei LMG S-19264T (=DSM 44701T), isolated from a smear-ripened cheese.</title>
        <authorList>
            <consortium name="US DOE Joint Genome Institute (JGI-PGF)"/>
            <person name="Walter F."/>
            <person name="Albersmeier A."/>
            <person name="Kalinowski J."/>
            <person name="Ruckert C."/>
        </authorList>
    </citation>
    <scope>NUCLEOTIDE SEQUENCE</scope>
    <source>
        <strain evidence="6">KCTC 42651</strain>
    </source>
</reference>
<comment type="caution">
    <text evidence="6">The sequence shown here is derived from an EMBL/GenBank/DDBJ whole genome shotgun (WGS) entry which is preliminary data.</text>
</comment>
<sequence length="200" mass="21925">MSSGNPETRARILDAAWHLLEAADGREVRMGDIAKRAGVSRQAVYLHFPKRAELLIATTRHIDRAKGVDARLAASRNAGSGVERLDAFVEAWGNYIPEIHGVGRALMAMREHDPDAKTAWDDRMQAVRQGCEAAIRALAADGDLTDAFSPAEATDLLWTMLSVRAWEALRTDCGWSQRAYVDGMKAAARRLLVARDGRSG</sequence>
<dbReference type="PRINTS" id="PR00455">
    <property type="entry name" value="HTHTETR"/>
</dbReference>
<keyword evidence="1" id="KW-0805">Transcription regulation</keyword>
<proteinExistence type="predicted"/>
<dbReference type="InterPro" id="IPR001647">
    <property type="entry name" value="HTH_TetR"/>
</dbReference>
<feature type="DNA-binding region" description="H-T-H motif" evidence="4">
    <location>
        <begin position="29"/>
        <end position="48"/>
    </location>
</feature>
<dbReference type="PROSITE" id="PS50977">
    <property type="entry name" value="HTH_TETR_2"/>
    <property type="match status" value="1"/>
</dbReference>
<evidence type="ECO:0000313" key="7">
    <source>
        <dbReference type="Proteomes" id="UP000630353"/>
    </source>
</evidence>
<keyword evidence="7" id="KW-1185">Reference proteome</keyword>
<evidence type="ECO:0000256" key="4">
    <source>
        <dbReference type="PROSITE-ProRule" id="PRU00335"/>
    </source>
</evidence>
<dbReference type="Proteomes" id="UP000630353">
    <property type="component" value="Unassembled WGS sequence"/>
</dbReference>
<dbReference type="AlphaFoldDB" id="A0A919CQI5"/>
<dbReference type="Gene3D" id="1.10.357.10">
    <property type="entry name" value="Tetracycline Repressor, domain 2"/>
    <property type="match status" value="1"/>
</dbReference>
<evidence type="ECO:0000256" key="2">
    <source>
        <dbReference type="ARBA" id="ARBA00023125"/>
    </source>
</evidence>
<dbReference type="PANTHER" id="PTHR30055">
    <property type="entry name" value="HTH-TYPE TRANSCRIPTIONAL REGULATOR RUTR"/>
    <property type="match status" value="1"/>
</dbReference>
<dbReference type="GO" id="GO:0003700">
    <property type="term" value="F:DNA-binding transcription factor activity"/>
    <property type="evidence" value="ECO:0007669"/>
    <property type="project" value="TreeGrafter"/>
</dbReference>
<dbReference type="InterPro" id="IPR009057">
    <property type="entry name" value="Homeodomain-like_sf"/>
</dbReference>